<evidence type="ECO:0000256" key="1">
    <source>
        <dbReference type="SAM" id="MobiDB-lite"/>
    </source>
</evidence>
<sequence>MESDVIEDLCVSLAVQDGVRQQQHRRRQEAGHQHAGKLRLVRMQGPARAQGLQRQRRWLTSDGHQRCKCKNGLSLCSNVDEQPFQLCFKDDKIFRHLRTGRRRTAVRSHLSQRGGAVHLPLLRGKGESDPEELLARAYPRTASISTRRRGREKDDCTSCTCVDGESKCTDEMCDKSGGKKSEMPAAGQLQQDVRERA</sequence>
<comment type="caution">
    <text evidence="2">The sequence shown here is derived from an EMBL/GenBank/DDBJ whole genome shotgun (WGS) entry which is preliminary data.</text>
</comment>
<feature type="region of interest" description="Disordered" evidence="1">
    <location>
        <begin position="170"/>
        <end position="197"/>
    </location>
</feature>
<gene>
    <name evidence="2" type="ORF">NQ318_022068</name>
</gene>
<dbReference type="AlphaFoldDB" id="A0AAV8Z7D2"/>
<feature type="compositionally biased region" description="Basic and acidic residues" evidence="1">
    <location>
        <begin position="170"/>
        <end position="182"/>
    </location>
</feature>
<proteinExistence type="predicted"/>
<dbReference type="EMBL" id="JAPWTK010000013">
    <property type="protein sequence ID" value="KAJ8959382.1"/>
    <property type="molecule type" value="Genomic_DNA"/>
</dbReference>
<reference evidence="2" key="1">
    <citation type="journal article" date="2023" name="Insect Mol. Biol.">
        <title>Genome sequencing provides insights into the evolution of gene families encoding plant cell wall-degrading enzymes in longhorned beetles.</title>
        <authorList>
            <person name="Shin N.R."/>
            <person name="Okamura Y."/>
            <person name="Kirsch R."/>
            <person name="Pauchet Y."/>
        </authorList>
    </citation>
    <scope>NUCLEOTIDE SEQUENCE</scope>
    <source>
        <strain evidence="2">AMC_N1</strain>
    </source>
</reference>
<evidence type="ECO:0000313" key="3">
    <source>
        <dbReference type="Proteomes" id="UP001162162"/>
    </source>
</evidence>
<organism evidence="2 3">
    <name type="scientific">Aromia moschata</name>
    <dbReference type="NCBI Taxonomy" id="1265417"/>
    <lineage>
        <taxon>Eukaryota</taxon>
        <taxon>Metazoa</taxon>
        <taxon>Ecdysozoa</taxon>
        <taxon>Arthropoda</taxon>
        <taxon>Hexapoda</taxon>
        <taxon>Insecta</taxon>
        <taxon>Pterygota</taxon>
        <taxon>Neoptera</taxon>
        <taxon>Endopterygota</taxon>
        <taxon>Coleoptera</taxon>
        <taxon>Polyphaga</taxon>
        <taxon>Cucujiformia</taxon>
        <taxon>Chrysomeloidea</taxon>
        <taxon>Cerambycidae</taxon>
        <taxon>Cerambycinae</taxon>
        <taxon>Callichromatini</taxon>
        <taxon>Aromia</taxon>
    </lineage>
</organism>
<keyword evidence="3" id="KW-1185">Reference proteome</keyword>
<name>A0AAV8Z7D2_9CUCU</name>
<evidence type="ECO:0000313" key="2">
    <source>
        <dbReference type="EMBL" id="KAJ8959382.1"/>
    </source>
</evidence>
<dbReference type="Proteomes" id="UP001162162">
    <property type="component" value="Unassembled WGS sequence"/>
</dbReference>
<protein>
    <submittedName>
        <fullName evidence="2">Uncharacterized protein</fullName>
    </submittedName>
</protein>
<accession>A0AAV8Z7D2</accession>